<dbReference type="Proteomes" id="UP000235371">
    <property type="component" value="Unassembled WGS sequence"/>
</dbReference>
<dbReference type="EMBL" id="KZ613740">
    <property type="protein sequence ID" value="PMD66873.1"/>
    <property type="molecule type" value="Genomic_DNA"/>
</dbReference>
<proteinExistence type="predicted"/>
<protein>
    <submittedName>
        <fullName evidence="2">HET-domain-containing protein</fullName>
    </submittedName>
</protein>
<keyword evidence="3" id="KW-1185">Reference proteome</keyword>
<dbReference type="InParanoid" id="A0A2J6TV20"/>
<dbReference type="AlphaFoldDB" id="A0A2J6TV20"/>
<gene>
    <name evidence="2" type="ORF">K444DRAFT_605869</name>
</gene>
<evidence type="ECO:0000313" key="3">
    <source>
        <dbReference type="Proteomes" id="UP000235371"/>
    </source>
</evidence>
<dbReference type="PANTHER" id="PTHR24148:SF64">
    <property type="entry name" value="HETEROKARYON INCOMPATIBILITY DOMAIN-CONTAINING PROTEIN"/>
    <property type="match status" value="1"/>
</dbReference>
<name>A0A2J6TV20_9HELO</name>
<organism evidence="2 3">
    <name type="scientific">Hyaloscypha bicolor E</name>
    <dbReference type="NCBI Taxonomy" id="1095630"/>
    <lineage>
        <taxon>Eukaryota</taxon>
        <taxon>Fungi</taxon>
        <taxon>Dikarya</taxon>
        <taxon>Ascomycota</taxon>
        <taxon>Pezizomycotina</taxon>
        <taxon>Leotiomycetes</taxon>
        <taxon>Helotiales</taxon>
        <taxon>Hyaloscyphaceae</taxon>
        <taxon>Hyaloscypha</taxon>
        <taxon>Hyaloscypha bicolor</taxon>
    </lineage>
</organism>
<dbReference type="RefSeq" id="XP_024743777.1">
    <property type="nucleotide sequence ID" value="XM_024878887.1"/>
</dbReference>
<reference evidence="2 3" key="1">
    <citation type="submission" date="2016-04" db="EMBL/GenBank/DDBJ databases">
        <title>A degradative enzymes factory behind the ericoid mycorrhizal symbiosis.</title>
        <authorList>
            <consortium name="DOE Joint Genome Institute"/>
            <person name="Martino E."/>
            <person name="Morin E."/>
            <person name="Grelet G."/>
            <person name="Kuo A."/>
            <person name="Kohler A."/>
            <person name="Daghino S."/>
            <person name="Barry K."/>
            <person name="Choi C."/>
            <person name="Cichocki N."/>
            <person name="Clum A."/>
            <person name="Copeland A."/>
            <person name="Hainaut M."/>
            <person name="Haridas S."/>
            <person name="Labutti K."/>
            <person name="Lindquist E."/>
            <person name="Lipzen A."/>
            <person name="Khouja H.-R."/>
            <person name="Murat C."/>
            <person name="Ohm R."/>
            <person name="Olson A."/>
            <person name="Spatafora J."/>
            <person name="Veneault-Fourrey C."/>
            <person name="Henrissat B."/>
            <person name="Grigoriev I."/>
            <person name="Martin F."/>
            <person name="Perotto S."/>
        </authorList>
    </citation>
    <scope>NUCLEOTIDE SEQUENCE [LARGE SCALE GENOMIC DNA]</scope>
    <source>
        <strain evidence="2 3">E</strain>
    </source>
</reference>
<dbReference type="Pfam" id="PF26639">
    <property type="entry name" value="Het-6_barrel"/>
    <property type="match status" value="1"/>
</dbReference>
<evidence type="ECO:0000259" key="1">
    <source>
        <dbReference type="Pfam" id="PF06985"/>
    </source>
</evidence>
<feature type="domain" description="Heterokaryon incompatibility" evidence="1">
    <location>
        <begin position="45"/>
        <end position="223"/>
    </location>
</feature>
<accession>A0A2J6TV20</accession>
<dbReference type="OrthoDB" id="4850726at2759"/>
<dbReference type="Pfam" id="PF06985">
    <property type="entry name" value="HET"/>
    <property type="match status" value="1"/>
</dbReference>
<dbReference type="InterPro" id="IPR052895">
    <property type="entry name" value="HetReg/Transcr_Mod"/>
</dbReference>
<dbReference type="PANTHER" id="PTHR24148">
    <property type="entry name" value="ANKYRIN REPEAT DOMAIN-CONTAINING PROTEIN 39 HOMOLOG-RELATED"/>
    <property type="match status" value="1"/>
</dbReference>
<evidence type="ECO:0000313" key="2">
    <source>
        <dbReference type="EMBL" id="PMD66873.1"/>
    </source>
</evidence>
<dbReference type="InterPro" id="IPR010730">
    <property type="entry name" value="HET"/>
</dbReference>
<dbReference type="STRING" id="1095630.A0A2J6TV20"/>
<dbReference type="GeneID" id="36586964"/>
<sequence length="684" mass="77858">MNDFVYKPLITGDIRLIKLLPGSGNDTLKLLISHHPFPATLRPEYEALSYVWGTFENVGSVGIRQESRDESKIDHHQSHEMTVTQNLEVALRNLRLPRETRQLWVDALCINQKDKGEKGVEVARMGLIYRHAKSVIIWLGPEADESDLAIQRLGLIARDIKEQEDALDAPQNLRLQWSSGLPGPDTYLIQESANLQQQLAADWTAITRLTERTWFTRLWVYQETHLATRAEVVVGSARLSWKAFYRAIAWIRSVVDNQPQSIITNTFNHMALANLVDTWRKPGRHWSLLGILMSTRSLNCFEPRDRFFAILSFLDKSSLNLDLRPDYLSPVEDVCRAWTLLSISTGNLDILQLCSAESTDAPSWVVNPISIKGLPEFMHVYYDAASLSRHETVPRGEDHWKDTEETAVLHIQGIFIGNIAHATSRCPLNASKEAIRLVCLRWQDQMSAWRDSPSEIKMEDFAVTLVAELFHGRSPRCLPAGMDPTEFCRISLEKFLASTQNLDTLSADYFNKLRATIEGRSFFIDKNGRMGICPASVLPGDKIVVALGKSKPLILREVLPEKRYHRLVGGQCFVRGYMNGEALLGQLPNGWSFQWDDKTGVKTYFRQDSRAQQEDPRPGPLPEGYEFVYSSGGKMDSLEYNEYGNMKRRYFLNQKTSEESVFDPRMTAEALRSRGTVIEDIYLT</sequence>